<protein>
    <submittedName>
        <fullName evidence="2">Uncharacterized protein</fullName>
    </submittedName>
</protein>
<name>A0A8S5PSQ7_9CAUD</name>
<organism evidence="2">
    <name type="scientific">Siphoviridae sp. ctkJH11</name>
    <dbReference type="NCBI Taxonomy" id="2825641"/>
    <lineage>
        <taxon>Viruses</taxon>
        <taxon>Duplodnaviria</taxon>
        <taxon>Heunggongvirae</taxon>
        <taxon>Uroviricota</taxon>
        <taxon>Caudoviricetes</taxon>
    </lineage>
</organism>
<reference evidence="2" key="1">
    <citation type="journal article" date="2021" name="Proc. Natl. Acad. Sci. U.S.A.">
        <title>A Catalog of Tens of Thousands of Viruses from Human Metagenomes Reveals Hidden Associations with Chronic Diseases.</title>
        <authorList>
            <person name="Tisza M.J."/>
            <person name="Buck C.B."/>
        </authorList>
    </citation>
    <scope>NUCLEOTIDE SEQUENCE</scope>
    <source>
        <strain evidence="2">CtkJH11</strain>
    </source>
</reference>
<evidence type="ECO:0000256" key="1">
    <source>
        <dbReference type="SAM" id="Coils"/>
    </source>
</evidence>
<proteinExistence type="predicted"/>
<sequence>MLIASFNKTDYVRIEGLTQWDRGRKLKICGLDIEQDLIEVHFAVDGGKEAIRELGVVNDREVIADIPDTLLKIGRSIKAYAYISTQEQGKTIKTVEMPVEKRAKPQEYEEPEEKEILGELLEKLNKKGEELQLNGKQLKLLSNKKPISSVELPSGDGTVVIESITNPEIDEIMKGE</sequence>
<evidence type="ECO:0000313" key="2">
    <source>
        <dbReference type="EMBL" id="DAE09252.1"/>
    </source>
</evidence>
<feature type="coiled-coil region" evidence="1">
    <location>
        <begin position="114"/>
        <end position="141"/>
    </location>
</feature>
<accession>A0A8S5PSQ7</accession>
<dbReference type="EMBL" id="BK015484">
    <property type="protein sequence ID" value="DAE09252.1"/>
    <property type="molecule type" value="Genomic_DNA"/>
</dbReference>
<keyword evidence="1" id="KW-0175">Coiled coil</keyword>